<dbReference type="OMA" id="GNNASEC"/>
<dbReference type="SUPFAM" id="SSF49899">
    <property type="entry name" value="Concanavalin A-like lectins/glucanases"/>
    <property type="match status" value="2"/>
</dbReference>
<dbReference type="VEuPathDB" id="FungiDB:KRP23_11869"/>
<protein>
    <recommendedName>
        <fullName evidence="9">GH16 domain-containing protein</fullName>
    </recommendedName>
</protein>
<reference evidence="7" key="2">
    <citation type="submission" date="2015-06" db="UniProtKB">
        <authorList>
            <consortium name="EnsemblProtists"/>
        </authorList>
    </citation>
    <scope>IDENTIFICATION</scope>
    <source>
        <strain evidence="7">Pr102</strain>
    </source>
</reference>
<dbReference type="GO" id="GO:0005789">
    <property type="term" value="C:endoplasmic reticulum membrane"/>
    <property type="evidence" value="ECO:0000318"/>
    <property type="project" value="GO_Central"/>
</dbReference>
<dbReference type="VEuPathDB" id="FungiDB:KRP23_5871"/>
<reference evidence="8" key="1">
    <citation type="journal article" date="2006" name="Science">
        <title>Phytophthora genome sequences uncover evolutionary origins and mechanisms of pathogenesis.</title>
        <authorList>
            <person name="Tyler B.M."/>
            <person name="Tripathy S."/>
            <person name="Zhang X."/>
            <person name="Dehal P."/>
            <person name="Jiang R.H."/>
            <person name="Aerts A."/>
            <person name="Arredondo F.D."/>
            <person name="Baxter L."/>
            <person name="Bensasson D."/>
            <person name="Beynon J.L."/>
            <person name="Chapman J."/>
            <person name="Damasceno C.M."/>
            <person name="Dorrance A.E."/>
            <person name="Dou D."/>
            <person name="Dickerman A.W."/>
            <person name="Dubchak I.L."/>
            <person name="Garbelotto M."/>
            <person name="Gijzen M."/>
            <person name="Gordon S.G."/>
            <person name="Govers F."/>
            <person name="Grunwald N.J."/>
            <person name="Huang W."/>
            <person name="Ivors K.L."/>
            <person name="Jones R.W."/>
            <person name="Kamoun S."/>
            <person name="Krampis K."/>
            <person name="Lamour K.H."/>
            <person name="Lee M.K."/>
            <person name="McDonald W.H."/>
            <person name="Medina M."/>
            <person name="Meijer H.J."/>
            <person name="Nordberg E.K."/>
            <person name="Maclean D.J."/>
            <person name="Ospina-Giraldo M.D."/>
            <person name="Morris P.F."/>
            <person name="Phuntumart V."/>
            <person name="Putnam N.H."/>
            <person name="Rash S."/>
            <person name="Rose J.K."/>
            <person name="Sakihama Y."/>
            <person name="Salamov A.A."/>
            <person name="Savidor A."/>
            <person name="Scheuring C.F."/>
            <person name="Smith B.M."/>
            <person name="Sobral B.W."/>
            <person name="Terry A."/>
            <person name="Torto-Alalibo T.A."/>
            <person name="Win J."/>
            <person name="Xu Z."/>
            <person name="Zhang H."/>
            <person name="Grigoriev I.V."/>
            <person name="Rokhsar D.S."/>
            <person name="Boore J.L."/>
        </authorList>
    </citation>
    <scope>NUCLEOTIDE SEQUENCE [LARGE SCALE GENOMIC DNA]</scope>
    <source>
        <strain evidence="8">Pr102</strain>
    </source>
</reference>
<evidence type="ECO:0000313" key="8">
    <source>
        <dbReference type="Proteomes" id="UP000005238"/>
    </source>
</evidence>
<dbReference type="Proteomes" id="UP000005238">
    <property type="component" value="Unassembled WGS sequence"/>
</dbReference>
<evidence type="ECO:0000256" key="6">
    <source>
        <dbReference type="SAM" id="SignalP"/>
    </source>
</evidence>
<dbReference type="GO" id="GO:0015926">
    <property type="term" value="F:glucosidase activity"/>
    <property type="evidence" value="ECO:0000318"/>
    <property type="project" value="GO_Central"/>
</dbReference>
<keyword evidence="3" id="KW-0325">Glycoprotein</keyword>
<keyword evidence="5" id="KW-1133">Transmembrane helix</keyword>
<organism evidence="7 8">
    <name type="scientific">Phytophthora ramorum</name>
    <name type="common">Sudden oak death agent</name>
    <dbReference type="NCBI Taxonomy" id="164328"/>
    <lineage>
        <taxon>Eukaryota</taxon>
        <taxon>Sar</taxon>
        <taxon>Stramenopiles</taxon>
        <taxon>Oomycota</taxon>
        <taxon>Peronosporomycetes</taxon>
        <taxon>Peronosporales</taxon>
        <taxon>Peronosporaceae</taxon>
        <taxon>Phytophthora</taxon>
    </lineage>
</organism>
<evidence type="ECO:0000256" key="2">
    <source>
        <dbReference type="ARBA" id="ARBA00023136"/>
    </source>
</evidence>
<keyword evidence="4" id="KW-0961">Cell wall biogenesis/degradation</keyword>
<dbReference type="VEuPathDB" id="FungiDB:KRP22_12801"/>
<feature type="transmembrane region" description="Helical" evidence="5">
    <location>
        <begin position="660"/>
        <end position="679"/>
    </location>
</feature>
<dbReference type="Pfam" id="PF03935">
    <property type="entry name" value="SKN1_KRE6_Sbg1"/>
    <property type="match status" value="2"/>
</dbReference>
<sequence length="750" mass="81896">MLDRKLSAWTLTAAAALSFASIATAKSYSTKSGVLPWVDVDTPSSAQTYTSSRGDAWTLTMSDEFNTEGRSFDAGDDHLWTSLEIADGVNSALEVYSKNMTGTECDNNDNCYFYINTTDETIEETVWNNYISPPGYETVHFYYRSGMVQSWNKFCFQGGMIEVRARLPGAVSNASGNPDVETGSTTVRAANIDYYPTWPGIWLMGNLGRALFTGSTARMWPFTYNECNDTVFDSQNQRISACDDDPGSGMNPNQGRGAPEIDILEGGGTAISSSIQLGPGMPEDFRLIVDTESSYCFYTYDCTTKGANNQDVPTAYYENLRGHKSWYQGLRYGANNLCDVEKADVQSFATINASLTKGITENACTMDLCPGSYDVNGDLDFKDNGTVHWGINTNGTCFPLQNSYTGAYLCSAGNNASECTSSSGSTSDGSEFAYQMDAISSNWEVHMAAYLDWVTYSVEWTTGDAGYVRWEVEGQVIFEIPAEAMTNPPQDSAQMNPKKIMVEEPMYIIFNVALSSSWGSSPPNAGSGSCRGDGSSSADNAICDSFPMYMKIDYIRLYQDVSDTTDMAIGCDPSSHPTKQWIEDNIDDYTDTDNPDTAISGMAFCTTDDDCTIDSTTSVSTGSCNSNGRCECSSDSWTGPRCTEPASTTSTDDELYGPPMYISILVALAMVVVTACVIFHQWRAAQRNVAKVKEQEQAIEHLRELKHVASMGFIGEVDASKTEKGTPVLSLSEVSVAKSNRKEDYSTNFV</sequence>
<dbReference type="GO" id="GO:0071555">
    <property type="term" value="P:cell wall organization"/>
    <property type="evidence" value="ECO:0007669"/>
    <property type="project" value="UniProtKB-KW"/>
</dbReference>
<dbReference type="GO" id="GO:0006078">
    <property type="term" value="P:(1-&gt;6)-beta-D-glucan biosynthetic process"/>
    <property type="evidence" value="ECO:0000318"/>
    <property type="project" value="GO_Central"/>
</dbReference>
<dbReference type="AlphaFoldDB" id="H3GJF9"/>
<dbReference type="VEuPathDB" id="FungiDB:KRP22_14056"/>
<accession>H3GJF9</accession>
<comment type="subcellular location">
    <subcellularLocation>
        <location evidence="1">Membrane</location>
    </subcellularLocation>
</comment>
<feature type="signal peptide" evidence="6">
    <location>
        <begin position="1"/>
        <end position="25"/>
    </location>
</feature>
<dbReference type="VEuPathDB" id="FungiDB:KRP22_14069"/>
<keyword evidence="5" id="KW-0812">Transmembrane</keyword>
<evidence type="ECO:0000256" key="4">
    <source>
        <dbReference type="ARBA" id="ARBA00023316"/>
    </source>
</evidence>
<dbReference type="InParanoid" id="H3GJF9"/>
<dbReference type="EMBL" id="DS566014">
    <property type="status" value="NOT_ANNOTATED_CDS"/>
    <property type="molecule type" value="Genomic_DNA"/>
</dbReference>
<keyword evidence="6" id="KW-0732">Signal</keyword>
<dbReference type="FunFam" id="2.60.120.200:FF:000157">
    <property type="entry name" value="Beta-glucan synthesis-associated protein SKN1"/>
    <property type="match status" value="1"/>
</dbReference>
<evidence type="ECO:0000313" key="7">
    <source>
        <dbReference type="EnsemblProtists" id="Phyra76302"/>
    </source>
</evidence>
<dbReference type="PANTHER" id="PTHR31361">
    <property type="entry name" value="BETA-GLUCAN SYNTHESIS-ASSOCIATED PROTEIN KRE6-RELATED"/>
    <property type="match status" value="1"/>
</dbReference>
<evidence type="ECO:0008006" key="9">
    <source>
        <dbReference type="Google" id="ProtNLM"/>
    </source>
</evidence>
<name>H3GJF9_PHYRM</name>
<dbReference type="Gene3D" id="2.60.120.200">
    <property type="match status" value="2"/>
</dbReference>
<dbReference type="GO" id="GO:0005886">
    <property type="term" value="C:plasma membrane"/>
    <property type="evidence" value="ECO:0000318"/>
    <property type="project" value="GO_Central"/>
</dbReference>
<keyword evidence="8" id="KW-1185">Reference proteome</keyword>
<dbReference type="eggNOG" id="ENOG502RRZM">
    <property type="taxonomic scope" value="Eukaryota"/>
</dbReference>
<feature type="chain" id="PRO_5003587486" description="GH16 domain-containing protein" evidence="6">
    <location>
        <begin position="26"/>
        <end position="750"/>
    </location>
</feature>
<dbReference type="InterPro" id="IPR005629">
    <property type="entry name" value="Skn1/Kre6/Sbg1"/>
</dbReference>
<dbReference type="HOGENOM" id="CLU_018379_2_0_1"/>
<dbReference type="PANTHER" id="PTHR31361:SF1">
    <property type="entry name" value="BETA-GLUCAN SYNTHESIS-ASSOCIATED PROTEIN KRE6-RELATED"/>
    <property type="match status" value="1"/>
</dbReference>
<dbReference type="STRING" id="164328.H3GJF9"/>
<keyword evidence="2 5" id="KW-0472">Membrane</keyword>
<evidence type="ECO:0000256" key="5">
    <source>
        <dbReference type="SAM" id="Phobius"/>
    </source>
</evidence>
<dbReference type="InterPro" id="IPR013320">
    <property type="entry name" value="ConA-like_dom_sf"/>
</dbReference>
<dbReference type="EnsemblProtists" id="Phyra76302">
    <property type="protein sequence ID" value="Phyra76302"/>
    <property type="gene ID" value="Phyra76302"/>
</dbReference>
<evidence type="ECO:0000256" key="1">
    <source>
        <dbReference type="ARBA" id="ARBA00004370"/>
    </source>
</evidence>
<evidence type="ECO:0000256" key="3">
    <source>
        <dbReference type="ARBA" id="ARBA00023180"/>
    </source>
</evidence>
<proteinExistence type="predicted"/>